<feature type="compositionally biased region" description="Polar residues" evidence="5">
    <location>
        <begin position="1"/>
        <end position="15"/>
    </location>
</feature>
<accession>A0ABP5EQ12</accession>
<dbReference type="EMBL" id="BAAANO010000008">
    <property type="protein sequence ID" value="GAA2002128.1"/>
    <property type="molecule type" value="Genomic_DNA"/>
</dbReference>
<evidence type="ECO:0000256" key="3">
    <source>
        <dbReference type="ARBA" id="ARBA00022989"/>
    </source>
</evidence>
<evidence type="ECO:0000256" key="2">
    <source>
        <dbReference type="ARBA" id="ARBA00022692"/>
    </source>
</evidence>
<feature type="domain" description="Lipopolysaccharide assembly protein A" evidence="7">
    <location>
        <begin position="88"/>
        <end position="145"/>
    </location>
</feature>
<keyword evidence="4 6" id="KW-0472">Membrane</keyword>
<name>A0ABP5EQ12_9MICO</name>
<protein>
    <submittedName>
        <fullName evidence="8">Lipopolysaccharide assembly protein LapA domain-containing protein</fullName>
    </submittedName>
</protein>
<evidence type="ECO:0000313" key="9">
    <source>
        <dbReference type="Proteomes" id="UP001500755"/>
    </source>
</evidence>
<comment type="caution">
    <text evidence="8">The sequence shown here is derived from an EMBL/GenBank/DDBJ whole genome shotgun (WGS) entry which is preliminary data.</text>
</comment>
<keyword evidence="2 6" id="KW-0812">Transmembrane</keyword>
<evidence type="ECO:0000256" key="1">
    <source>
        <dbReference type="ARBA" id="ARBA00022475"/>
    </source>
</evidence>
<sequence>MATPQHGSPDQNPLTSADLPPELIAPEAGGQTAGDVAPATTERSAVDRSSRTGDSGPVKDNGGVSAGVWVSLIVGALVLVALLVFIIQNNVPATFHYFGWHFQLPLGVAMLIAAIGGLLIAGIAGSVRIFLLSRRLRKANKRLTEIDRMTGSF</sequence>
<evidence type="ECO:0000256" key="5">
    <source>
        <dbReference type="SAM" id="MobiDB-lite"/>
    </source>
</evidence>
<dbReference type="InterPro" id="IPR010445">
    <property type="entry name" value="LapA_dom"/>
</dbReference>
<evidence type="ECO:0000259" key="7">
    <source>
        <dbReference type="Pfam" id="PF06305"/>
    </source>
</evidence>
<proteinExistence type="predicted"/>
<evidence type="ECO:0000256" key="6">
    <source>
        <dbReference type="SAM" id="Phobius"/>
    </source>
</evidence>
<feature type="transmembrane region" description="Helical" evidence="6">
    <location>
        <begin position="66"/>
        <end position="87"/>
    </location>
</feature>
<dbReference type="RefSeq" id="WP_344307252.1">
    <property type="nucleotide sequence ID" value="NZ_BAAANO010000008.1"/>
</dbReference>
<evidence type="ECO:0000256" key="4">
    <source>
        <dbReference type="ARBA" id="ARBA00023136"/>
    </source>
</evidence>
<feature type="transmembrane region" description="Helical" evidence="6">
    <location>
        <begin position="107"/>
        <end position="131"/>
    </location>
</feature>
<reference evidence="9" key="1">
    <citation type="journal article" date="2019" name="Int. J. Syst. Evol. Microbiol.">
        <title>The Global Catalogue of Microorganisms (GCM) 10K type strain sequencing project: providing services to taxonomists for standard genome sequencing and annotation.</title>
        <authorList>
            <consortium name="The Broad Institute Genomics Platform"/>
            <consortium name="The Broad Institute Genome Sequencing Center for Infectious Disease"/>
            <person name="Wu L."/>
            <person name="Ma J."/>
        </authorList>
    </citation>
    <scope>NUCLEOTIDE SEQUENCE [LARGE SCALE GENOMIC DNA]</scope>
    <source>
        <strain evidence="9">JCM 14546</strain>
    </source>
</reference>
<evidence type="ECO:0000313" key="8">
    <source>
        <dbReference type="EMBL" id="GAA2002128.1"/>
    </source>
</evidence>
<organism evidence="8 9">
    <name type="scientific">Brevibacterium samyangense</name>
    <dbReference type="NCBI Taxonomy" id="366888"/>
    <lineage>
        <taxon>Bacteria</taxon>
        <taxon>Bacillati</taxon>
        <taxon>Actinomycetota</taxon>
        <taxon>Actinomycetes</taxon>
        <taxon>Micrococcales</taxon>
        <taxon>Brevibacteriaceae</taxon>
        <taxon>Brevibacterium</taxon>
    </lineage>
</organism>
<dbReference type="Proteomes" id="UP001500755">
    <property type="component" value="Unassembled WGS sequence"/>
</dbReference>
<feature type="region of interest" description="Disordered" evidence="5">
    <location>
        <begin position="1"/>
        <end position="61"/>
    </location>
</feature>
<keyword evidence="1" id="KW-1003">Cell membrane</keyword>
<gene>
    <name evidence="8" type="ORF">GCM10009755_08340</name>
</gene>
<dbReference type="Pfam" id="PF06305">
    <property type="entry name" value="LapA_dom"/>
    <property type="match status" value="1"/>
</dbReference>
<keyword evidence="3 6" id="KW-1133">Transmembrane helix</keyword>
<keyword evidence="9" id="KW-1185">Reference proteome</keyword>